<proteinExistence type="predicted"/>
<comment type="caution">
    <text evidence="1">The sequence shown here is derived from an EMBL/GenBank/DDBJ whole genome shotgun (WGS) entry which is preliminary data.</text>
</comment>
<accession>A0A8X7S5W6</accession>
<reference evidence="1 2" key="1">
    <citation type="submission" date="2020-02" db="EMBL/GenBank/DDBJ databases">
        <authorList>
            <person name="Ma Q."/>
            <person name="Huang Y."/>
            <person name="Song X."/>
            <person name="Pei D."/>
        </authorList>
    </citation>
    <scope>NUCLEOTIDE SEQUENCE [LARGE SCALE GENOMIC DNA]</scope>
    <source>
        <strain evidence="1">Sxm20200214</strain>
        <tissue evidence="1">Leaf</tissue>
    </source>
</reference>
<dbReference type="OrthoDB" id="10609180at2759"/>
<dbReference type="AlphaFoldDB" id="A0A8X7S5W6"/>
<organism evidence="1 2">
    <name type="scientific">Brassica carinata</name>
    <name type="common">Ethiopian mustard</name>
    <name type="synonym">Abyssinian cabbage</name>
    <dbReference type="NCBI Taxonomy" id="52824"/>
    <lineage>
        <taxon>Eukaryota</taxon>
        <taxon>Viridiplantae</taxon>
        <taxon>Streptophyta</taxon>
        <taxon>Embryophyta</taxon>
        <taxon>Tracheophyta</taxon>
        <taxon>Spermatophyta</taxon>
        <taxon>Magnoliopsida</taxon>
        <taxon>eudicotyledons</taxon>
        <taxon>Gunneridae</taxon>
        <taxon>Pentapetalae</taxon>
        <taxon>rosids</taxon>
        <taxon>malvids</taxon>
        <taxon>Brassicales</taxon>
        <taxon>Brassicaceae</taxon>
        <taxon>Brassiceae</taxon>
        <taxon>Brassica</taxon>
    </lineage>
</organism>
<sequence>MQSKDISVTSSEFWLGVSEKRVESSIVRGFFGRVRRLWLSIWCQIWPLEAILSSSVSSAPPSRRGSVLGRSAVGSPWWAHERRLVVGLVNHDSLSWWRYAVEIYRCGHDLGLSHVLLSSGCALPLPLLSDCVCGCLGGYRELFLAESILKSRSSERPKLLDSSSRINCGSSFCGKRFVFFLVKPLCLCIFGGYSKYGLSKGLTGFIK</sequence>
<gene>
    <name evidence="1" type="ORF">Bca52824_036739</name>
</gene>
<dbReference type="Proteomes" id="UP000886595">
    <property type="component" value="Unassembled WGS sequence"/>
</dbReference>
<evidence type="ECO:0000313" key="2">
    <source>
        <dbReference type="Proteomes" id="UP000886595"/>
    </source>
</evidence>
<dbReference type="EMBL" id="JAAMPC010000008">
    <property type="protein sequence ID" value="KAG2300267.1"/>
    <property type="molecule type" value="Genomic_DNA"/>
</dbReference>
<keyword evidence="2" id="KW-1185">Reference proteome</keyword>
<name>A0A8X7S5W6_BRACI</name>
<evidence type="ECO:0000313" key="1">
    <source>
        <dbReference type="EMBL" id="KAG2300267.1"/>
    </source>
</evidence>
<protein>
    <submittedName>
        <fullName evidence="1">Uncharacterized protein</fullName>
    </submittedName>
</protein>